<dbReference type="Gene3D" id="3.10.129.10">
    <property type="entry name" value="Hotdog Thioesterase"/>
    <property type="match status" value="2"/>
</dbReference>
<evidence type="ECO:0000256" key="1">
    <source>
        <dbReference type="SAM" id="MobiDB-lite"/>
    </source>
</evidence>
<organism evidence="3 4">
    <name type="scientific">Enterovirga rhinocerotis</name>
    <dbReference type="NCBI Taxonomy" id="1339210"/>
    <lineage>
        <taxon>Bacteria</taxon>
        <taxon>Pseudomonadati</taxon>
        <taxon>Pseudomonadota</taxon>
        <taxon>Alphaproteobacteria</taxon>
        <taxon>Hyphomicrobiales</taxon>
        <taxon>Methylobacteriaceae</taxon>
        <taxon>Enterovirga</taxon>
    </lineage>
</organism>
<dbReference type="AlphaFoldDB" id="A0A4R7CDL5"/>
<dbReference type="PANTHER" id="PTHR43664:SF1">
    <property type="entry name" value="BETA-METHYLMALYL-COA DEHYDRATASE"/>
    <property type="match status" value="1"/>
</dbReference>
<sequence length="339" mass="37043">MPEITFEDIEPGTTETFGPVLADREEMIAFARAFDDQPFHLTETAARTTGVGRLIASGWYNSGLQMRLLARHWFGRSSCLAGLGIERQSWLKPVAPGDRLTVRRTIVDTRLSAGRPDAGIVRFDCDLGNQDGQVVMQTRQAVLFGRRGAPMVPLSPPPPCPDTPPSRGGGVEDPEAAPRCFEEIEIGRAVDLGTYDFTEARIVDFARLYDPQSFHLSREGGAAGPFGALAASGWHTAAGWMHLYSARLRRIAEAGRAPRASVSPGYGDLRWRRPVYVGDVIRFASEPVAKRPLASRPGWGLVTSRNTGWNARGETVIEFTGSAFWTMGWNEGAVLTAKT</sequence>
<protein>
    <submittedName>
        <fullName evidence="3">Acyl dehydratase</fullName>
    </submittedName>
</protein>
<gene>
    <name evidence="3" type="ORF">EV668_2219</name>
</gene>
<reference evidence="3 4" key="1">
    <citation type="submission" date="2019-03" db="EMBL/GenBank/DDBJ databases">
        <title>Genomic Encyclopedia of Type Strains, Phase IV (KMG-IV): sequencing the most valuable type-strain genomes for metagenomic binning, comparative biology and taxonomic classification.</title>
        <authorList>
            <person name="Goeker M."/>
        </authorList>
    </citation>
    <scope>NUCLEOTIDE SEQUENCE [LARGE SCALE GENOMIC DNA]</scope>
    <source>
        <strain evidence="3 4">DSM 25903</strain>
    </source>
</reference>
<feature type="domain" description="MaoC-like" evidence="2">
    <location>
        <begin position="23"/>
        <end position="111"/>
    </location>
</feature>
<dbReference type="OrthoDB" id="9797938at2"/>
<dbReference type="PANTHER" id="PTHR43664">
    <property type="entry name" value="MONOAMINE OXIDASE-RELATED"/>
    <property type="match status" value="1"/>
</dbReference>
<accession>A0A4R7CDL5</accession>
<dbReference type="InterPro" id="IPR029069">
    <property type="entry name" value="HotDog_dom_sf"/>
</dbReference>
<evidence type="ECO:0000259" key="2">
    <source>
        <dbReference type="Pfam" id="PF01575"/>
    </source>
</evidence>
<dbReference type="Proteomes" id="UP000295122">
    <property type="component" value="Unassembled WGS sequence"/>
</dbReference>
<dbReference type="SUPFAM" id="SSF54637">
    <property type="entry name" value="Thioesterase/thiol ester dehydrase-isomerase"/>
    <property type="match status" value="2"/>
</dbReference>
<name>A0A4R7CDL5_9HYPH</name>
<dbReference type="Pfam" id="PF01575">
    <property type="entry name" value="MaoC_dehydratas"/>
    <property type="match status" value="1"/>
</dbReference>
<evidence type="ECO:0000313" key="3">
    <source>
        <dbReference type="EMBL" id="TDR94927.1"/>
    </source>
</evidence>
<comment type="caution">
    <text evidence="3">The sequence shown here is derived from an EMBL/GenBank/DDBJ whole genome shotgun (WGS) entry which is preliminary data.</text>
</comment>
<keyword evidence="4" id="KW-1185">Reference proteome</keyword>
<dbReference type="EMBL" id="SNZR01000011">
    <property type="protein sequence ID" value="TDR94927.1"/>
    <property type="molecule type" value="Genomic_DNA"/>
</dbReference>
<feature type="region of interest" description="Disordered" evidence="1">
    <location>
        <begin position="152"/>
        <end position="174"/>
    </location>
</feature>
<dbReference type="RefSeq" id="WP_133769779.1">
    <property type="nucleotide sequence ID" value="NZ_SNZR01000011.1"/>
</dbReference>
<evidence type="ECO:0000313" key="4">
    <source>
        <dbReference type="Proteomes" id="UP000295122"/>
    </source>
</evidence>
<feature type="compositionally biased region" description="Pro residues" evidence="1">
    <location>
        <begin position="153"/>
        <end position="164"/>
    </location>
</feature>
<dbReference type="InterPro" id="IPR052342">
    <property type="entry name" value="MCH/BMMD"/>
</dbReference>
<dbReference type="InterPro" id="IPR002539">
    <property type="entry name" value="MaoC-like_dom"/>
</dbReference>
<proteinExistence type="predicted"/>